<evidence type="ECO:0000313" key="1">
    <source>
        <dbReference type="EMBL" id="KAI0051236.1"/>
    </source>
</evidence>
<reference evidence="1" key="2">
    <citation type="journal article" date="2022" name="New Phytol.">
        <title>Evolutionary transition to the ectomycorrhizal habit in the genomes of a hyperdiverse lineage of mushroom-forming fungi.</title>
        <authorList>
            <person name="Looney B."/>
            <person name="Miyauchi S."/>
            <person name="Morin E."/>
            <person name="Drula E."/>
            <person name="Courty P.E."/>
            <person name="Kohler A."/>
            <person name="Kuo A."/>
            <person name="LaButti K."/>
            <person name="Pangilinan J."/>
            <person name="Lipzen A."/>
            <person name="Riley R."/>
            <person name="Andreopoulos W."/>
            <person name="He G."/>
            <person name="Johnson J."/>
            <person name="Nolan M."/>
            <person name="Tritt A."/>
            <person name="Barry K.W."/>
            <person name="Grigoriev I.V."/>
            <person name="Nagy L.G."/>
            <person name="Hibbett D."/>
            <person name="Henrissat B."/>
            <person name="Matheny P.B."/>
            <person name="Labbe J."/>
            <person name="Martin F.M."/>
        </authorList>
    </citation>
    <scope>NUCLEOTIDE SEQUENCE</scope>
    <source>
        <strain evidence="1">FP105234-sp</strain>
    </source>
</reference>
<comment type="caution">
    <text evidence="1">The sequence shown here is derived from an EMBL/GenBank/DDBJ whole genome shotgun (WGS) entry which is preliminary data.</text>
</comment>
<organism evidence="1 2">
    <name type="scientific">Auriscalpium vulgare</name>
    <dbReference type="NCBI Taxonomy" id="40419"/>
    <lineage>
        <taxon>Eukaryota</taxon>
        <taxon>Fungi</taxon>
        <taxon>Dikarya</taxon>
        <taxon>Basidiomycota</taxon>
        <taxon>Agaricomycotina</taxon>
        <taxon>Agaricomycetes</taxon>
        <taxon>Russulales</taxon>
        <taxon>Auriscalpiaceae</taxon>
        <taxon>Auriscalpium</taxon>
    </lineage>
</organism>
<accession>A0ACB8S4Y4</accession>
<sequence>MRFPAAVSLRCRAQAFRHFHTSEPAPRPFTRWPSRPPKRARVEQHTGVKPWVAYSTALVLVSATSWAVYENYQPARHAVMAAARCSRVAEAAVLGAIDYKRTFAKTYASREEQLAAYSGCHTRSARRVLKALLANGGVFIKLGQHMASLIVLPPEWTRTMRPLQDQCEPTPYEDIEALFLSDMGQPLSELFDDFNPEPIGVASLAQVHVGRHRESGKTVAVKIQHPHLSEFVEIDMEMVEVTLGWIKRWFPEFEFSWLAEEMRENLPKEMDFAHEARNALRAKKDFQDMRTSLYIPEVVFAKKRVLIMEFIEGARVDDLEYLAAHNIDRNKVSLELARIFSQMVYINGWFHADPHPGNLLIRPRAAISRSPYNFEIVLLDHGLYFDLDSQLRVNYSKLWLALIAPASPESAADRRKYAELVGNIEPDQYHIFEAALTGRAAMTDSPDQFGSDKPEKGKFRRATSMLDLMPPSEDEMDAIRNAVVTKEGLLLNVFDILRKVPRRVLMVFKLNDLTRSLDHALATTHSKIRVFLIMAKYCASAVWQDDRRRLIDEMRERGLLSPSTLAEYFGCWWRYERLVGSLVVLEKFMDAQAFMRKTMAWLRGLYRQGFGGAHRAAAGLA</sequence>
<dbReference type="Proteomes" id="UP000814033">
    <property type="component" value="Unassembled WGS sequence"/>
</dbReference>
<evidence type="ECO:0000313" key="2">
    <source>
        <dbReference type="Proteomes" id="UP000814033"/>
    </source>
</evidence>
<dbReference type="EMBL" id="MU275854">
    <property type="protein sequence ID" value="KAI0051236.1"/>
    <property type="molecule type" value="Genomic_DNA"/>
</dbReference>
<proteinExistence type="predicted"/>
<protein>
    <submittedName>
        <fullName evidence="1">ABC1-domain-containing protein</fullName>
    </submittedName>
</protein>
<gene>
    <name evidence="1" type="ORF">FA95DRAFT_1554821</name>
</gene>
<reference evidence="1" key="1">
    <citation type="submission" date="2021-02" db="EMBL/GenBank/DDBJ databases">
        <authorList>
            <consortium name="DOE Joint Genome Institute"/>
            <person name="Ahrendt S."/>
            <person name="Looney B.P."/>
            <person name="Miyauchi S."/>
            <person name="Morin E."/>
            <person name="Drula E."/>
            <person name="Courty P.E."/>
            <person name="Chicoki N."/>
            <person name="Fauchery L."/>
            <person name="Kohler A."/>
            <person name="Kuo A."/>
            <person name="Labutti K."/>
            <person name="Pangilinan J."/>
            <person name="Lipzen A."/>
            <person name="Riley R."/>
            <person name="Andreopoulos W."/>
            <person name="He G."/>
            <person name="Johnson J."/>
            <person name="Barry K.W."/>
            <person name="Grigoriev I.V."/>
            <person name="Nagy L."/>
            <person name="Hibbett D."/>
            <person name="Henrissat B."/>
            <person name="Matheny P.B."/>
            <person name="Labbe J."/>
            <person name="Martin F."/>
        </authorList>
    </citation>
    <scope>NUCLEOTIDE SEQUENCE</scope>
    <source>
        <strain evidence="1">FP105234-sp</strain>
    </source>
</reference>
<name>A0ACB8S4Y4_9AGAM</name>
<keyword evidence="2" id="KW-1185">Reference proteome</keyword>